<gene>
    <name evidence="2" type="ORF">GCM10007977_015500</name>
</gene>
<dbReference type="Proteomes" id="UP000642070">
    <property type="component" value="Unassembled WGS sequence"/>
</dbReference>
<sequence length="137" mass="15226">MPDSEAAARAWRAMRALVLDQYDRRKEVCDALDMSFVRVKALRRIAAGAVTLRELATDLQTDAPYTTLVVDDLERRGLVRRAPHPTDRRAKLVIVTESGRAAAARAEGMLNEPPPPLLALDAGDLAQLNDIIDRLRR</sequence>
<dbReference type="GO" id="GO:0003700">
    <property type="term" value="F:DNA-binding transcription factor activity"/>
    <property type="evidence" value="ECO:0007669"/>
    <property type="project" value="InterPro"/>
</dbReference>
<reference evidence="2" key="2">
    <citation type="submission" date="2020-09" db="EMBL/GenBank/DDBJ databases">
        <authorList>
            <person name="Sun Q."/>
            <person name="Ohkuma M."/>
        </authorList>
    </citation>
    <scope>NUCLEOTIDE SEQUENCE</scope>
    <source>
        <strain evidence="2">JCM 19831</strain>
    </source>
</reference>
<dbReference type="PROSITE" id="PS50995">
    <property type="entry name" value="HTH_MARR_2"/>
    <property type="match status" value="1"/>
</dbReference>
<reference evidence="2" key="1">
    <citation type="journal article" date="2014" name="Int. J. Syst. Evol. Microbiol.">
        <title>Complete genome sequence of Corynebacterium casei LMG S-19264T (=DSM 44701T), isolated from a smear-ripened cheese.</title>
        <authorList>
            <consortium name="US DOE Joint Genome Institute (JGI-PGF)"/>
            <person name="Walter F."/>
            <person name="Albersmeier A."/>
            <person name="Kalinowski J."/>
            <person name="Ruckert C."/>
        </authorList>
    </citation>
    <scope>NUCLEOTIDE SEQUENCE</scope>
    <source>
        <strain evidence="2">JCM 19831</strain>
    </source>
</reference>
<organism evidence="2 3">
    <name type="scientific">Dactylosporangium sucinum</name>
    <dbReference type="NCBI Taxonomy" id="1424081"/>
    <lineage>
        <taxon>Bacteria</taxon>
        <taxon>Bacillati</taxon>
        <taxon>Actinomycetota</taxon>
        <taxon>Actinomycetes</taxon>
        <taxon>Micromonosporales</taxon>
        <taxon>Micromonosporaceae</taxon>
        <taxon>Dactylosporangium</taxon>
    </lineage>
</organism>
<evidence type="ECO:0000259" key="1">
    <source>
        <dbReference type="PROSITE" id="PS50995"/>
    </source>
</evidence>
<dbReference type="GO" id="GO:0006950">
    <property type="term" value="P:response to stress"/>
    <property type="evidence" value="ECO:0007669"/>
    <property type="project" value="TreeGrafter"/>
</dbReference>
<comment type="caution">
    <text evidence="2">The sequence shown here is derived from an EMBL/GenBank/DDBJ whole genome shotgun (WGS) entry which is preliminary data.</text>
</comment>
<dbReference type="InterPro" id="IPR036390">
    <property type="entry name" value="WH_DNA-bd_sf"/>
</dbReference>
<dbReference type="InterPro" id="IPR039422">
    <property type="entry name" value="MarR/SlyA-like"/>
</dbReference>
<dbReference type="InterPro" id="IPR036388">
    <property type="entry name" value="WH-like_DNA-bd_sf"/>
</dbReference>
<evidence type="ECO:0000313" key="2">
    <source>
        <dbReference type="EMBL" id="GGM15269.1"/>
    </source>
</evidence>
<dbReference type="SMART" id="SM00347">
    <property type="entry name" value="HTH_MARR"/>
    <property type="match status" value="1"/>
</dbReference>
<protein>
    <submittedName>
        <fullName evidence="2">Transcription regulator protein, MarR</fullName>
    </submittedName>
</protein>
<dbReference type="RefSeq" id="WP_190249038.1">
    <property type="nucleotide sequence ID" value="NZ_BMPI01000006.1"/>
</dbReference>
<keyword evidence="3" id="KW-1185">Reference proteome</keyword>
<feature type="domain" description="HTH marR-type" evidence="1">
    <location>
        <begin position="3"/>
        <end position="137"/>
    </location>
</feature>
<proteinExistence type="predicted"/>
<dbReference type="Gene3D" id="1.10.10.10">
    <property type="entry name" value="Winged helix-like DNA-binding domain superfamily/Winged helix DNA-binding domain"/>
    <property type="match status" value="1"/>
</dbReference>
<accession>A0A917WLZ2</accession>
<dbReference type="InterPro" id="IPR000835">
    <property type="entry name" value="HTH_MarR-typ"/>
</dbReference>
<dbReference type="EMBL" id="BMPI01000006">
    <property type="protein sequence ID" value="GGM15269.1"/>
    <property type="molecule type" value="Genomic_DNA"/>
</dbReference>
<dbReference type="SUPFAM" id="SSF46785">
    <property type="entry name" value="Winged helix' DNA-binding domain"/>
    <property type="match status" value="1"/>
</dbReference>
<dbReference type="PANTHER" id="PTHR33164">
    <property type="entry name" value="TRANSCRIPTIONAL REGULATOR, MARR FAMILY"/>
    <property type="match status" value="1"/>
</dbReference>
<evidence type="ECO:0000313" key="3">
    <source>
        <dbReference type="Proteomes" id="UP000642070"/>
    </source>
</evidence>
<name>A0A917WLZ2_9ACTN</name>
<dbReference type="AlphaFoldDB" id="A0A917WLZ2"/>
<dbReference type="PRINTS" id="PR00598">
    <property type="entry name" value="HTHMARR"/>
</dbReference>
<dbReference type="Pfam" id="PF01047">
    <property type="entry name" value="MarR"/>
    <property type="match status" value="1"/>
</dbReference>
<dbReference type="PANTHER" id="PTHR33164:SF43">
    <property type="entry name" value="HTH-TYPE TRANSCRIPTIONAL REPRESSOR YETL"/>
    <property type="match status" value="1"/>
</dbReference>